<dbReference type="EMBL" id="JBJKFK010000017">
    <property type="protein sequence ID" value="KAL3320985.1"/>
    <property type="molecule type" value="Genomic_DNA"/>
</dbReference>
<dbReference type="SMART" id="SM00015">
    <property type="entry name" value="IQ"/>
    <property type="match status" value="1"/>
</dbReference>
<keyword evidence="3" id="KW-1185">Reference proteome</keyword>
<dbReference type="AlphaFoldDB" id="A0ABD2QN80"/>
<dbReference type="Gene3D" id="4.10.270.10">
    <property type="entry name" value="Myosin, subunit A"/>
    <property type="match status" value="1"/>
</dbReference>
<feature type="region of interest" description="Disordered" evidence="1">
    <location>
        <begin position="1"/>
        <end position="32"/>
    </location>
</feature>
<comment type="caution">
    <text evidence="2">The sequence shown here is derived from an EMBL/GenBank/DDBJ whole genome shotgun (WGS) entry which is preliminary data.</text>
</comment>
<evidence type="ECO:0000313" key="3">
    <source>
        <dbReference type="Proteomes" id="UP001626550"/>
    </source>
</evidence>
<gene>
    <name evidence="2" type="ORF">Ciccas_000345</name>
</gene>
<accession>A0ABD2QN80</accession>
<evidence type="ECO:0000313" key="2">
    <source>
        <dbReference type="EMBL" id="KAL3320985.1"/>
    </source>
</evidence>
<sequence>MLTEKPDLALNEGNRSPVVSFGRNKPTMKDSIGPSDVIQVIRMPKYRPMTNSPVNRFRTADTSNMEDEEEEIVDSDSMDSHSSRPSSRNVRILAQTDTSLTEEIPAVWTIPRKPSLQSQEDSYASSAVSIETPGGMFLRRHHNDRPSNGVFNNLIRNNARSRSASPFDMDYKHERNSISEAGSASAASIKNLQQCRSELRFEEKLPSHCTIEQVYFRFDRAKRNGIDAGKIFNDFAKKPQLLIKLQAACRGWLARKRYKERQRAHEAILTIQDACAYSLDPWLNLFRNLKPVIRCQLTAKEITRLKVSLRATQSSHFSFPYANVSVFRSSLIELDYFTDELCCVPGQDSFLQGNDPGAESRESDL</sequence>
<feature type="compositionally biased region" description="Acidic residues" evidence="1">
    <location>
        <begin position="64"/>
        <end position="77"/>
    </location>
</feature>
<protein>
    <submittedName>
        <fullName evidence="2">Uncharacterized protein</fullName>
    </submittedName>
</protein>
<dbReference type="Pfam" id="PF00612">
    <property type="entry name" value="IQ"/>
    <property type="match status" value="1"/>
</dbReference>
<dbReference type="InterPro" id="IPR000048">
    <property type="entry name" value="IQ_motif_EF-hand-BS"/>
</dbReference>
<reference evidence="2 3" key="1">
    <citation type="submission" date="2024-11" db="EMBL/GenBank/DDBJ databases">
        <title>Adaptive evolution of stress response genes in parasites aligns with host niche diversity.</title>
        <authorList>
            <person name="Hahn C."/>
            <person name="Resl P."/>
        </authorList>
    </citation>
    <scope>NUCLEOTIDE SEQUENCE [LARGE SCALE GENOMIC DNA]</scope>
    <source>
        <strain evidence="2">EGGRZ-B1_66</strain>
        <tissue evidence="2">Body</tissue>
    </source>
</reference>
<dbReference type="PROSITE" id="PS50096">
    <property type="entry name" value="IQ"/>
    <property type="match status" value="1"/>
</dbReference>
<evidence type="ECO:0000256" key="1">
    <source>
        <dbReference type="SAM" id="MobiDB-lite"/>
    </source>
</evidence>
<name>A0ABD2QN80_9PLAT</name>
<dbReference type="Proteomes" id="UP001626550">
    <property type="component" value="Unassembled WGS sequence"/>
</dbReference>
<organism evidence="2 3">
    <name type="scientific">Cichlidogyrus casuarinus</name>
    <dbReference type="NCBI Taxonomy" id="1844966"/>
    <lineage>
        <taxon>Eukaryota</taxon>
        <taxon>Metazoa</taxon>
        <taxon>Spiralia</taxon>
        <taxon>Lophotrochozoa</taxon>
        <taxon>Platyhelminthes</taxon>
        <taxon>Monogenea</taxon>
        <taxon>Monopisthocotylea</taxon>
        <taxon>Dactylogyridea</taxon>
        <taxon>Ancyrocephalidae</taxon>
        <taxon>Cichlidogyrus</taxon>
    </lineage>
</organism>
<proteinExistence type="predicted"/>
<feature type="region of interest" description="Disordered" evidence="1">
    <location>
        <begin position="49"/>
        <end position="88"/>
    </location>
</feature>